<comment type="subcellular location">
    <subcellularLocation>
        <location evidence="1">Membrane</location>
        <topology evidence="1">Multi-pass membrane protein</topology>
    </subcellularLocation>
</comment>
<feature type="transmembrane region" description="Helical" evidence="6">
    <location>
        <begin position="254"/>
        <end position="274"/>
    </location>
</feature>
<evidence type="ECO:0000256" key="3">
    <source>
        <dbReference type="ARBA" id="ARBA00022989"/>
    </source>
</evidence>
<evidence type="ECO:0000313" key="9">
    <source>
        <dbReference type="Proteomes" id="UP000664521"/>
    </source>
</evidence>
<keyword evidence="2 6" id="KW-0812">Transmembrane</keyword>
<evidence type="ECO:0000256" key="6">
    <source>
        <dbReference type="SAM" id="Phobius"/>
    </source>
</evidence>
<organism evidence="8 9">
    <name type="scientific">Heterodermia speciosa</name>
    <dbReference type="NCBI Taxonomy" id="116794"/>
    <lineage>
        <taxon>Eukaryota</taxon>
        <taxon>Fungi</taxon>
        <taxon>Dikarya</taxon>
        <taxon>Ascomycota</taxon>
        <taxon>Pezizomycotina</taxon>
        <taxon>Lecanoromycetes</taxon>
        <taxon>OSLEUM clade</taxon>
        <taxon>Lecanoromycetidae</taxon>
        <taxon>Caliciales</taxon>
        <taxon>Physciaceae</taxon>
        <taxon>Heterodermia</taxon>
    </lineage>
</organism>
<keyword evidence="4 6" id="KW-0472">Membrane</keyword>
<dbReference type="GO" id="GO:0016020">
    <property type="term" value="C:membrane"/>
    <property type="evidence" value="ECO:0007669"/>
    <property type="project" value="UniProtKB-SubCell"/>
</dbReference>
<feature type="transmembrane region" description="Helical" evidence="6">
    <location>
        <begin position="20"/>
        <end position="42"/>
    </location>
</feature>
<accession>A0A8H3EWX5</accession>
<evidence type="ECO:0000256" key="1">
    <source>
        <dbReference type="ARBA" id="ARBA00004141"/>
    </source>
</evidence>
<sequence>MSTTPPTYPPGYLDEYIGYRLTGVAITFIVLNITFVTLRFAARRLGKVPIGIDDILIVPSLLTVLLLCADAFFLISKGGLGRHAAVALNTESKVAAFYKTQIVFTLAYLTSVMFPKLAILCLYLRLFTQKIYRYASYLLIGILITTAIVNSISAGVSCTPFAYNWDKTIPGGRCFPDINAWYLWVSFPNIVTDVFMLILPLPVIWKLQMSRKNKLGLTMVFCTGSIGLITSIIRFSIFVKITLTTDTTWNGIELAIYTIIEPSVYLIAACLCACQPLWTSLRKWGLLSKIGWWRQKTKQVQSGSSKSYGGGTSLGHSTVIGKVREGDERYLVDSERQDGESVQIPCELDDFTPKYGTETIVTGPSSGPH</sequence>
<dbReference type="InterPro" id="IPR052337">
    <property type="entry name" value="SAT4-like"/>
</dbReference>
<evidence type="ECO:0000256" key="2">
    <source>
        <dbReference type="ARBA" id="ARBA00022692"/>
    </source>
</evidence>
<dbReference type="AlphaFoldDB" id="A0A8H3EWX5"/>
<evidence type="ECO:0000256" key="5">
    <source>
        <dbReference type="ARBA" id="ARBA00038359"/>
    </source>
</evidence>
<dbReference type="PANTHER" id="PTHR33048">
    <property type="entry name" value="PTH11-LIKE INTEGRAL MEMBRANE PROTEIN (AFU_ORTHOLOGUE AFUA_5G11245)"/>
    <property type="match status" value="1"/>
</dbReference>
<dbReference type="PANTHER" id="PTHR33048:SF47">
    <property type="entry name" value="INTEGRAL MEMBRANE PROTEIN-RELATED"/>
    <property type="match status" value="1"/>
</dbReference>
<dbReference type="EMBL" id="CAJPDS010000013">
    <property type="protein sequence ID" value="CAF9914089.1"/>
    <property type="molecule type" value="Genomic_DNA"/>
</dbReference>
<feature type="transmembrane region" description="Helical" evidence="6">
    <location>
        <begin position="54"/>
        <end position="75"/>
    </location>
</feature>
<feature type="transmembrane region" description="Helical" evidence="6">
    <location>
        <begin position="136"/>
        <end position="163"/>
    </location>
</feature>
<comment type="caution">
    <text evidence="8">The sequence shown here is derived from an EMBL/GenBank/DDBJ whole genome shotgun (WGS) entry which is preliminary data.</text>
</comment>
<evidence type="ECO:0000256" key="4">
    <source>
        <dbReference type="ARBA" id="ARBA00023136"/>
    </source>
</evidence>
<feature type="transmembrane region" description="Helical" evidence="6">
    <location>
        <begin position="102"/>
        <end position="124"/>
    </location>
</feature>
<gene>
    <name evidence="8" type="ORF">HETSPECPRED_001751</name>
</gene>
<proteinExistence type="inferred from homology"/>
<comment type="similarity">
    <text evidence="5">Belongs to the SAT4 family.</text>
</comment>
<dbReference type="Pfam" id="PF20684">
    <property type="entry name" value="Fung_rhodopsin"/>
    <property type="match status" value="1"/>
</dbReference>
<feature type="transmembrane region" description="Helical" evidence="6">
    <location>
        <begin position="217"/>
        <end position="239"/>
    </location>
</feature>
<dbReference type="OrthoDB" id="5329176at2759"/>
<feature type="domain" description="Rhodopsin" evidence="7">
    <location>
        <begin position="38"/>
        <end position="278"/>
    </location>
</feature>
<name>A0A8H3EWX5_9LECA</name>
<dbReference type="InterPro" id="IPR049326">
    <property type="entry name" value="Rhodopsin_dom_fungi"/>
</dbReference>
<reference evidence="8" key="1">
    <citation type="submission" date="2021-03" db="EMBL/GenBank/DDBJ databases">
        <authorList>
            <person name="Tagirdzhanova G."/>
        </authorList>
    </citation>
    <scope>NUCLEOTIDE SEQUENCE</scope>
</reference>
<keyword evidence="9" id="KW-1185">Reference proteome</keyword>
<evidence type="ECO:0000313" key="8">
    <source>
        <dbReference type="EMBL" id="CAF9914089.1"/>
    </source>
</evidence>
<evidence type="ECO:0000259" key="7">
    <source>
        <dbReference type="Pfam" id="PF20684"/>
    </source>
</evidence>
<protein>
    <recommendedName>
        <fullName evidence="7">Rhodopsin domain-containing protein</fullName>
    </recommendedName>
</protein>
<dbReference type="Proteomes" id="UP000664521">
    <property type="component" value="Unassembled WGS sequence"/>
</dbReference>
<keyword evidence="3 6" id="KW-1133">Transmembrane helix</keyword>
<feature type="transmembrane region" description="Helical" evidence="6">
    <location>
        <begin position="183"/>
        <end position="205"/>
    </location>
</feature>